<dbReference type="InterPro" id="IPR003738">
    <property type="entry name" value="SRAP"/>
</dbReference>
<proteinExistence type="inferred from homology"/>
<evidence type="ECO:0000256" key="4">
    <source>
        <dbReference type="ARBA" id="ARBA00022801"/>
    </source>
</evidence>
<comment type="similarity">
    <text evidence="1 8">Belongs to the SOS response-associated peptidase family.</text>
</comment>
<reference evidence="9 10" key="1">
    <citation type="submission" date="2007-05" db="EMBL/GenBank/DDBJ databases">
        <title>Complete sequence of plasmid3 pACRY03 of Acidiphilium cryptum JF-5.</title>
        <authorList>
            <consortium name="US DOE Joint Genome Institute"/>
            <person name="Copeland A."/>
            <person name="Lucas S."/>
            <person name="Lapidus A."/>
            <person name="Barry K."/>
            <person name="Detter J.C."/>
            <person name="Glavina del Rio T."/>
            <person name="Hammon N."/>
            <person name="Israni S."/>
            <person name="Dalin E."/>
            <person name="Tice H."/>
            <person name="Pitluck S."/>
            <person name="Sims D."/>
            <person name="Brettin T."/>
            <person name="Bruce D."/>
            <person name="Han C."/>
            <person name="Schmutz J."/>
            <person name="Larimer F."/>
            <person name="Land M."/>
            <person name="Hauser L."/>
            <person name="Kyrpides N."/>
            <person name="Kim E."/>
            <person name="Magnuson T."/>
            <person name="Richardson P."/>
        </authorList>
    </citation>
    <scope>NUCLEOTIDE SEQUENCE [LARGE SCALE GENOMIC DNA]</scope>
    <source>
        <strain evidence="10">JF-5</strain>
        <plasmid evidence="10">Plasmid pACRY03</plasmid>
    </source>
</reference>
<keyword evidence="10" id="KW-1185">Reference proteome</keyword>
<geneLocation type="plasmid" evidence="9 10">
    <name>pACRY03</name>
</geneLocation>
<evidence type="ECO:0000256" key="7">
    <source>
        <dbReference type="ARBA" id="ARBA00023239"/>
    </source>
</evidence>
<dbReference type="KEGG" id="acr:Acry_3538"/>
<dbReference type="GO" id="GO:0003697">
    <property type="term" value="F:single-stranded DNA binding"/>
    <property type="evidence" value="ECO:0007669"/>
    <property type="project" value="InterPro"/>
</dbReference>
<keyword evidence="7" id="KW-0456">Lyase</keyword>
<organism evidence="9 10">
    <name type="scientific">Acidiphilium cryptum (strain JF-5)</name>
    <dbReference type="NCBI Taxonomy" id="349163"/>
    <lineage>
        <taxon>Bacteria</taxon>
        <taxon>Pseudomonadati</taxon>
        <taxon>Pseudomonadota</taxon>
        <taxon>Alphaproteobacteria</taxon>
        <taxon>Acetobacterales</taxon>
        <taxon>Acidocellaceae</taxon>
        <taxon>Acidiphilium</taxon>
    </lineage>
</organism>
<dbReference type="GO" id="GO:0006508">
    <property type="term" value="P:proteolysis"/>
    <property type="evidence" value="ECO:0007669"/>
    <property type="project" value="UniProtKB-KW"/>
</dbReference>
<keyword evidence="2 8" id="KW-0645">Protease</keyword>
<evidence type="ECO:0000256" key="5">
    <source>
        <dbReference type="ARBA" id="ARBA00023124"/>
    </source>
</evidence>
<dbReference type="EC" id="3.4.-.-" evidence="8"/>
<dbReference type="GO" id="GO:0016829">
    <property type="term" value="F:lyase activity"/>
    <property type="evidence" value="ECO:0007669"/>
    <property type="project" value="UniProtKB-KW"/>
</dbReference>
<dbReference type="AlphaFoldDB" id="A5FU56"/>
<dbReference type="GO" id="GO:0008233">
    <property type="term" value="F:peptidase activity"/>
    <property type="evidence" value="ECO:0007669"/>
    <property type="project" value="UniProtKB-KW"/>
</dbReference>
<sequence>MCGRFAAFQPVEAIRKLFGAVNSAPADARPSWNIAPSQRALVVRRHPETGERRIDLLSWGLVPHWTKDLKEARRPINARAETLATSPMFKPAFASRRCLVPVDAWYEWQVTPDGKRPFAFARTDRATMAFAGLWESWVTPGTGKVLRTFTIITTSANAMAAPVHDRMPVILDADDWPLWLGERTGEPAALLRPAPDMMIEAWPVGRSVNSPQNNGLELLSLLAEHKDLYLTNPADG</sequence>
<keyword evidence="6" id="KW-0238">DNA-binding</keyword>
<dbReference type="InterPro" id="IPR036590">
    <property type="entry name" value="SRAP-like"/>
</dbReference>
<evidence type="ECO:0000313" key="9">
    <source>
        <dbReference type="EMBL" id="ABQ29138.1"/>
    </source>
</evidence>
<keyword evidence="9" id="KW-0614">Plasmid</keyword>
<evidence type="ECO:0000313" key="10">
    <source>
        <dbReference type="Proteomes" id="UP000000245"/>
    </source>
</evidence>
<dbReference type="RefSeq" id="WP_011930804.1">
    <property type="nucleotide sequence ID" value="NC_009469.1"/>
</dbReference>
<evidence type="ECO:0000256" key="6">
    <source>
        <dbReference type="ARBA" id="ARBA00023125"/>
    </source>
</evidence>
<accession>A5FU56</accession>
<gene>
    <name evidence="9" type="ordered locus">Acry_3538</name>
</gene>
<dbReference type="PANTHER" id="PTHR13604:SF0">
    <property type="entry name" value="ABASIC SITE PROCESSING PROTEIN HMCES"/>
    <property type="match status" value="1"/>
</dbReference>
<protein>
    <recommendedName>
        <fullName evidence="8">Abasic site processing protein</fullName>
        <ecNumber evidence="8">3.4.-.-</ecNumber>
    </recommendedName>
</protein>
<dbReference type="HOGENOM" id="CLU_035990_6_2_5"/>
<dbReference type="Gene3D" id="3.90.1680.10">
    <property type="entry name" value="SOS response associated peptidase-like"/>
    <property type="match status" value="1"/>
</dbReference>
<keyword evidence="3" id="KW-0227">DNA damage</keyword>
<name>A5FU56_ACICJ</name>
<dbReference type="Pfam" id="PF02586">
    <property type="entry name" value="SRAP"/>
    <property type="match status" value="1"/>
</dbReference>
<dbReference type="EMBL" id="CP000691">
    <property type="protein sequence ID" value="ABQ29138.1"/>
    <property type="molecule type" value="Genomic_DNA"/>
</dbReference>
<evidence type="ECO:0000256" key="1">
    <source>
        <dbReference type="ARBA" id="ARBA00008136"/>
    </source>
</evidence>
<evidence type="ECO:0000256" key="8">
    <source>
        <dbReference type="RuleBase" id="RU364100"/>
    </source>
</evidence>
<keyword evidence="5" id="KW-0190">Covalent protein-DNA linkage</keyword>
<dbReference type="Proteomes" id="UP000000245">
    <property type="component" value="Plasmid pACRY03"/>
</dbReference>
<dbReference type="SUPFAM" id="SSF143081">
    <property type="entry name" value="BB1717-like"/>
    <property type="match status" value="1"/>
</dbReference>
<evidence type="ECO:0000256" key="2">
    <source>
        <dbReference type="ARBA" id="ARBA00022670"/>
    </source>
</evidence>
<evidence type="ECO:0000256" key="3">
    <source>
        <dbReference type="ARBA" id="ARBA00022763"/>
    </source>
</evidence>
<keyword evidence="4 8" id="KW-0378">Hydrolase</keyword>
<dbReference type="PANTHER" id="PTHR13604">
    <property type="entry name" value="DC12-RELATED"/>
    <property type="match status" value="1"/>
</dbReference>
<dbReference type="GO" id="GO:0106300">
    <property type="term" value="P:protein-DNA covalent cross-linking repair"/>
    <property type="evidence" value="ECO:0007669"/>
    <property type="project" value="InterPro"/>
</dbReference>